<gene>
    <name evidence="7" type="ordered locus">Mnod_6164</name>
</gene>
<dbReference type="GO" id="GO:0005829">
    <property type="term" value="C:cytosol"/>
    <property type="evidence" value="ECO:0007669"/>
    <property type="project" value="TreeGrafter"/>
</dbReference>
<name>B8IVC9_METNO</name>
<keyword evidence="1" id="KW-0805">Transcription regulation</keyword>
<dbReference type="InterPro" id="IPR018335">
    <property type="entry name" value="Tscrpt_reg_HTH_Crp-type_CS"/>
</dbReference>
<dbReference type="FunFam" id="1.10.10.10:FF:000028">
    <property type="entry name" value="Fumarate/nitrate reduction transcriptional regulator Fnr"/>
    <property type="match status" value="1"/>
</dbReference>
<dbReference type="eggNOG" id="COG0664">
    <property type="taxonomic scope" value="Bacteria"/>
</dbReference>
<feature type="domain" description="HTH crp-type" evidence="6">
    <location>
        <begin position="148"/>
        <end position="222"/>
    </location>
</feature>
<dbReference type="PRINTS" id="PR00034">
    <property type="entry name" value="HTHCRP"/>
</dbReference>
<dbReference type="AlphaFoldDB" id="B8IVC9"/>
<reference evidence="7 8" key="1">
    <citation type="submission" date="2009-01" db="EMBL/GenBank/DDBJ databases">
        <title>Complete sequence of chromosome of Methylobacterium nodulans ORS 2060.</title>
        <authorList>
            <consortium name="US DOE Joint Genome Institute"/>
            <person name="Lucas S."/>
            <person name="Copeland A."/>
            <person name="Lapidus A."/>
            <person name="Glavina del Rio T."/>
            <person name="Dalin E."/>
            <person name="Tice H."/>
            <person name="Bruce D."/>
            <person name="Goodwin L."/>
            <person name="Pitluck S."/>
            <person name="Sims D."/>
            <person name="Brettin T."/>
            <person name="Detter J.C."/>
            <person name="Han C."/>
            <person name="Larimer F."/>
            <person name="Land M."/>
            <person name="Hauser L."/>
            <person name="Kyrpides N."/>
            <person name="Ivanova N."/>
            <person name="Marx C.J."/>
            <person name="Richardson P."/>
        </authorList>
    </citation>
    <scope>NUCLEOTIDE SEQUENCE [LARGE SCALE GENOMIC DNA]</scope>
    <source>
        <strain evidence="8">LMG 21967 / CNCM I-2342 / ORS 2060</strain>
    </source>
</reference>
<keyword evidence="3" id="KW-0804">Transcription</keyword>
<keyword evidence="4" id="KW-0535">Nitrogen fixation</keyword>
<dbReference type="SMART" id="SM00100">
    <property type="entry name" value="cNMP"/>
    <property type="match status" value="1"/>
</dbReference>
<sequence length="247" mass="27171">MHPLSQTATIRTGTSAPPAVLGRPTLASIFLGRPVESFEAGETVFWQGEAAREVFELAEGCLRLCRILPDGRRVVTGFIYAGAVVGVAVGSRHDCSAEAVTPVRLRRIDRRAFHAEVDRSDELRPQLLAMIQAEVSAAQAHIIMLGCKTAEERVATFLVTVAQRTGADLKSPVQIQLPMTRRDIADFLGLTLETVSRIMSKFKRDGLIAPVVQRTIRLRRMQFLQELTGEFDEDDGFTGCPRMASAH</sequence>
<feature type="domain" description="Cyclic nucleotide-binding" evidence="5">
    <location>
        <begin position="38"/>
        <end position="134"/>
    </location>
</feature>
<proteinExistence type="predicted"/>
<dbReference type="Pfam" id="PF13545">
    <property type="entry name" value="HTH_Crp_2"/>
    <property type="match status" value="1"/>
</dbReference>
<dbReference type="PROSITE" id="PS00042">
    <property type="entry name" value="HTH_CRP_1"/>
    <property type="match status" value="1"/>
</dbReference>
<evidence type="ECO:0000256" key="1">
    <source>
        <dbReference type="ARBA" id="ARBA00023015"/>
    </source>
</evidence>
<dbReference type="InterPro" id="IPR000595">
    <property type="entry name" value="cNMP-bd_dom"/>
</dbReference>
<organism evidence="7 8">
    <name type="scientific">Methylobacterium nodulans (strain LMG 21967 / CNCM I-2342 / ORS 2060)</name>
    <dbReference type="NCBI Taxonomy" id="460265"/>
    <lineage>
        <taxon>Bacteria</taxon>
        <taxon>Pseudomonadati</taxon>
        <taxon>Pseudomonadota</taxon>
        <taxon>Alphaproteobacteria</taxon>
        <taxon>Hyphomicrobiales</taxon>
        <taxon>Methylobacteriaceae</taxon>
        <taxon>Methylobacterium</taxon>
    </lineage>
</organism>
<dbReference type="GO" id="GO:0003677">
    <property type="term" value="F:DNA binding"/>
    <property type="evidence" value="ECO:0007669"/>
    <property type="project" value="UniProtKB-KW"/>
</dbReference>
<dbReference type="SUPFAM" id="SSF46785">
    <property type="entry name" value="Winged helix' DNA-binding domain"/>
    <property type="match status" value="1"/>
</dbReference>
<dbReference type="STRING" id="460265.Mnod_6164"/>
<dbReference type="PROSITE" id="PS51063">
    <property type="entry name" value="HTH_CRP_2"/>
    <property type="match status" value="1"/>
</dbReference>
<dbReference type="HOGENOM" id="CLU_075053_0_1_5"/>
<dbReference type="Proteomes" id="UP000008207">
    <property type="component" value="Chromosome"/>
</dbReference>
<dbReference type="InterPro" id="IPR036388">
    <property type="entry name" value="WH-like_DNA-bd_sf"/>
</dbReference>
<evidence type="ECO:0000259" key="6">
    <source>
        <dbReference type="PROSITE" id="PS51063"/>
    </source>
</evidence>
<dbReference type="Gene3D" id="2.60.120.10">
    <property type="entry name" value="Jelly Rolls"/>
    <property type="match status" value="1"/>
</dbReference>
<dbReference type="PANTHER" id="PTHR24567">
    <property type="entry name" value="CRP FAMILY TRANSCRIPTIONAL REGULATORY PROTEIN"/>
    <property type="match status" value="1"/>
</dbReference>
<dbReference type="Pfam" id="PF00027">
    <property type="entry name" value="cNMP_binding"/>
    <property type="match status" value="1"/>
</dbReference>
<dbReference type="EMBL" id="CP001349">
    <property type="protein sequence ID" value="ACL60980.1"/>
    <property type="molecule type" value="Genomic_DNA"/>
</dbReference>
<dbReference type="SMART" id="SM00419">
    <property type="entry name" value="HTH_CRP"/>
    <property type="match status" value="1"/>
</dbReference>
<keyword evidence="8" id="KW-1185">Reference proteome</keyword>
<evidence type="ECO:0000313" key="7">
    <source>
        <dbReference type="EMBL" id="ACL60980.1"/>
    </source>
</evidence>
<evidence type="ECO:0000256" key="2">
    <source>
        <dbReference type="ARBA" id="ARBA00023125"/>
    </source>
</evidence>
<dbReference type="KEGG" id="mno:Mnod_6164"/>
<dbReference type="InterPro" id="IPR012318">
    <property type="entry name" value="HTH_CRP"/>
</dbReference>
<dbReference type="PROSITE" id="PS50042">
    <property type="entry name" value="CNMP_BINDING_3"/>
    <property type="match status" value="1"/>
</dbReference>
<dbReference type="Gene3D" id="1.10.10.10">
    <property type="entry name" value="Winged helix-like DNA-binding domain superfamily/Winged helix DNA-binding domain"/>
    <property type="match status" value="1"/>
</dbReference>
<dbReference type="CDD" id="cd00092">
    <property type="entry name" value="HTH_CRP"/>
    <property type="match status" value="1"/>
</dbReference>
<accession>B8IVC9</accession>
<evidence type="ECO:0000256" key="4">
    <source>
        <dbReference type="ARBA" id="ARBA00023231"/>
    </source>
</evidence>
<dbReference type="InterPro" id="IPR018490">
    <property type="entry name" value="cNMP-bd_dom_sf"/>
</dbReference>
<evidence type="ECO:0000256" key="3">
    <source>
        <dbReference type="ARBA" id="ARBA00023163"/>
    </source>
</evidence>
<dbReference type="InterPro" id="IPR014710">
    <property type="entry name" value="RmlC-like_jellyroll"/>
</dbReference>
<keyword evidence="2" id="KW-0238">DNA-binding</keyword>
<dbReference type="InterPro" id="IPR050397">
    <property type="entry name" value="Env_Response_Regulators"/>
</dbReference>
<dbReference type="InterPro" id="IPR036390">
    <property type="entry name" value="WH_DNA-bd_sf"/>
</dbReference>
<evidence type="ECO:0000313" key="8">
    <source>
        <dbReference type="Proteomes" id="UP000008207"/>
    </source>
</evidence>
<evidence type="ECO:0000259" key="5">
    <source>
        <dbReference type="PROSITE" id="PS50042"/>
    </source>
</evidence>
<dbReference type="PANTHER" id="PTHR24567:SF75">
    <property type="entry name" value="FUMARATE AND NITRATE REDUCTION REGULATORY PROTEIN"/>
    <property type="match status" value="1"/>
</dbReference>
<dbReference type="RefSeq" id="WP_015932564.1">
    <property type="nucleotide sequence ID" value="NC_011894.1"/>
</dbReference>
<dbReference type="CDD" id="cd00038">
    <property type="entry name" value="CAP_ED"/>
    <property type="match status" value="1"/>
</dbReference>
<dbReference type="SUPFAM" id="SSF51206">
    <property type="entry name" value="cAMP-binding domain-like"/>
    <property type="match status" value="1"/>
</dbReference>
<protein>
    <submittedName>
        <fullName evidence="7">Transcriptional regulator, Crp/Fnr family</fullName>
    </submittedName>
</protein>
<dbReference type="GO" id="GO:0003700">
    <property type="term" value="F:DNA-binding transcription factor activity"/>
    <property type="evidence" value="ECO:0007669"/>
    <property type="project" value="InterPro"/>
</dbReference>